<feature type="compositionally biased region" description="Acidic residues" evidence="1">
    <location>
        <begin position="57"/>
        <end position="67"/>
    </location>
</feature>
<feature type="region of interest" description="Disordered" evidence="1">
    <location>
        <begin position="20"/>
        <end position="67"/>
    </location>
</feature>
<keyword evidence="3" id="KW-1185">Reference proteome</keyword>
<dbReference type="EMBL" id="PVWO01000509">
    <property type="protein sequence ID" value="PSB44996.1"/>
    <property type="molecule type" value="Genomic_DNA"/>
</dbReference>
<dbReference type="Proteomes" id="UP000238937">
    <property type="component" value="Unassembled WGS sequence"/>
</dbReference>
<accession>A0A2T1FJ26</accession>
<sequence>MKRTYNDSLSDITDAPDLHSLVRDKRSSKRATTAKGNRRNRRYENRMLNAQAHENFDEGEDTFVEDN</sequence>
<proteinExistence type="predicted"/>
<comment type="caution">
    <text evidence="2">The sequence shown here is derived from an EMBL/GenBank/DDBJ whole genome shotgun (WGS) entry which is preliminary data.</text>
</comment>
<dbReference type="RefSeq" id="WP_106311522.1">
    <property type="nucleotide sequence ID" value="NZ_PVWO01000509.1"/>
</dbReference>
<evidence type="ECO:0000313" key="3">
    <source>
        <dbReference type="Proteomes" id="UP000238937"/>
    </source>
</evidence>
<evidence type="ECO:0000313" key="2">
    <source>
        <dbReference type="EMBL" id="PSB44996.1"/>
    </source>
</evidence>
<reference evidence="2 3" key="1">
    <citation type="submission" date="2018-03" db="EMBL/GenBank/DDBJ databases">
        <title>The ancient ancestry and fast evolution of plastids.</title>
        <authorList>
            <person name="Moore K.R."/>
            <person name="Magnabosco C."/>
            <person name="Momper L."/>
            <person name="Gold D.A."/>
            <person name="Bosak T."/>
            <person name="Fournier G.P."/>
        </authorList>
    </citation>
    <scope>NUCLEOTIDE SEQUENCE [LARGE SCALE GENOMIC DNA]</scope>
    <source>
        <strain evidence="2 3">CCALA 037</strain>
    </source>
</reference>
<evidence type="ECO:0000256" key="1">
    <source>
        <dbReference type="SAM" id="MobiDB-lite"/>
    </source>
</evidence>
<organism evidence="2 3">
    <name type="scientific">Chamaesiphon polymorphus CCALA 037</name>
    <dbReference type="NCBI Taxonomy" id="2107692"/>
    <lineage>
        <taxon>Bacteria</taxon>
        <taxon>Bacillati</taxon>
        <taxon>Cyanobacteriota</taxon>
        <taxon>Cyanophyceae</taxon>
        <taxon>Gomontiellales</taxon>
        <taxon>Chamaesiphonaceae</taxon>
        <taxon>Chamaesiphon</taxon>
    </lineage>
</organism>
<dbReference type="AlphaFoldDB" id="A0A2T1FJ26"/>
<protein>
    <submittedName>
        <fullName evidence="2">Uncharacterized protein</fullName>
    </submittedName>
</protein>
<name>A0A2T1FJ26_9CYAN</name>
<gene>
    <name evidence="2" type="ORF">C7B77_25380</name>
</gene>